<gene>
    <name evidence="2" type="primary">PmlGA01_130044800</name>
    <name evidence="2" type="ORF">PMLGA01_130044800</name>
</gene>
<evidence type="ECO:0000313" key="3">
    <source>
        <dbReference type="Proteomes" id="UP000219799"/>
    </source>
</evidence>
<evidence type="ECO:0000313" key="2">
    <source>
        <dbReference type="EMBL" id="SBT72509.1"/>
    </source>
</evidence>
<dbReference type="VEuPathDB" id="PlasmoDB:PmUG01_13050800"/>
<feature type="region of interest" description="Disordered" evidence="1">
    <location>
        <begin position="104"/>
        <end position="153"/>
    </location>
</feature>
<organism evidence="2 3">
    <name type="scientific">Plasmodium malariae</name>
    <dbReference type="NCBI Taxonomy" id="5858"/>
    <lineage>
        <taxon>Eukaryota</taxon>
        <taxon>Sar</taxon>
        <taxon>Alveolata</taxon>
        <taxon>Apicomplexa</taxon>
        <taxon>Aconoidasida</taxon>
        <taxon>Haemosporida</taxon>
        <taxon>Plasmodiidae</taxon>
        <taxon>Plasmodium</taxon>
        <taxon>Plasmodium (Plasmodium)</taxon>
    </lineage>
</organism>
<protein>
    <submittedName>
        <fullName evidence="2">Uncharacterized protein</fullName>
    </submittedName>
</protein>
<evidence type="ECO:0000256" key="1">
    <source>
        <dbReference type="SAM" id="MobiDB-lite"/>
    </source>
</evidence>
<dbReference type="Proteomes" id="UP000219799">
    <property type="component" value="Chromosome 13"/>
</dbReference>
<sequence length="212" mass="25013">MKRYNIHNSKLYNPKKVKVECEYENELRKKDYSSSSIFDYNLSHLKRIEDIEERNLERLSFFHLEENRKRRKINFLNIFDHLKNSSKDTKKTGDGCDEVGDDSCHNNGDSNKKHNTTNIPYQSKNERTKKSKAASLNSNNPINNEYNNNSKEKLNKGNLVDDWKIKENMGNKKGIDIKNKYYEKINNILKEAHMSKIARKTNRNGCKYLCAR</sequence>
<name>A0A1C3KFS5_PLAMA</name>
<dbReference type="EMBL" id="LT594501">
    <property type="protein sequence ID" value="SBT72509.1"/>
    <property type="molecule type" value="Genomic_DNA"/>
</dbReference>
<feature type="compositionally biased region" description="Low complexity" evidence="1">
    <location>
        <begin position="135"/>
        <end position="149"/>
    </location>
</feature>
<dbReference type="AlphaFoldDB" id="A0A1C3KFS5"/>
<reference evidence="2 3" key="1">
    <citation type="submission" date="2016-06" db="EMBL/GenBank/DDBJ databases">
        <authorList>
            <consortium name="Pathogen Informatics"/>
        </authorList>
    </citation>
    <scope>NUCLEOTIDE SEQUENCE [LARGE SCALE GENOMIC DNA]</scope>
    <source>
        <strain evidence="2">PmlGA01</strain>
    </source>
</reference>
<proteinExistence type="predicted"/>
<accession>A0A1C3KFS5</accession>